<dbReference type="AlphaFoldDB" id="A0A0C3BTP0"/>
<evidence type="ECO:0000313" key="3">
    <source>
        <dbReference type="Proteomes" id="UP000053424"/>
    </source>
</evidence>
<evidence type="ECO:0000313" key="2">
    <source>
        <dbReference type="EMBL" id="KIM35459.1"/>
    </source>
</evidence>
<dbReference type="Proteomes" id="UP000053424">
    <property type="component" value="Unassembled WGS sequence"/>
</dbReference>
<proteinExistence type="predicted"/>
<dbReference type="HOGENOM" id="CLU_1787089_0_0_1"/>
<organism evidence="2 3">
    <name type="scientific">Hebeloma cylindrosporum</name>
    <dbReference type="NCBI Taxonomy" id="76867"/>
    <lineage>
        <taxon>Eukaryota</taxon>
        <taxon>Fungi</taxon>
        <taxon>Dikarya</taxon>
        <taxon>Basidiomycota</taxon>
        <taxon>Agaricomycotina</taxon>
        <taxon>Agaricomycetes</taxon>
        <taxon>Agaricomycetidae</taxon>
        <taxon>Agaricales</taxon>
        <taxon>Agaricineae</taxon>
        <taxon>Hymenogastraceae</taxon>
        <taxon>Hebeloma</taxon>
    </lineage>
</organism>
<gene>
    <name evidence="2" type="ORF">M413DRAFT_32482</name>
</gene>
<protein>
    <submittedName>
        <fullName evidence="2">Uncharacterized protein</fullName>
    </submittedName>
</protein>
<feature type="region of interest" description="Disordered" evidence="1">
    <location>
        <begin position="116"/>
        <end position="161"/>
    </location>
</feature>
<feature type="compositionally biased region" description="Basic and acidic residues" evidence="1">
    <location>
        <begin position="47"/>
        <end position="60"/>
    </location>
</feature>
<feature type="compositionally biased region" description="Polar residues" evidence="1">
    <location>
        <begin position="116"/>
        <end position="125"/>
    </location>
</feature>
<name>A0A0C3BTP0_HEBCY</name>
<accession>A0A0C3BTP0</accession>
<feature type="compositionally biased region" description="Polar residues" evidence="1">
    <location>
        <begin position="140"/>
        <end position="161"/>
    </location>
</feature>
<reference evidence="3" key="2">
    <citation type="submission" date="2015-01" db="EMBL/GenBank/DDBJ databases">
        <title>Evolutionary Origins and Diversification of the Mycorrhizal Mutualists.</title>
        <authorList>
            <consortium name="DOE Joint Genome Institute"/>
            <consortium name="Mycorrhizal Genomics Consortium"/>
            <person name="Kohler A."/>
            <person name="Kuo A."/>
            <person name="Nagy L.G."/>
            <person name="Floudas D."/>
            <person name="Copeland A."/>
            <person name="Barry K.W."/>
            <person name="Cichocki N."/>
            <person name="Veneault-Fourrey C."/>
            <person name="LaButti K."/>
            <person name="Lindquist E.A."/>
            <person name="Lipzen A."/>
            <person name="Lundell T."/>
            <person name="Morin E."/>
            <person name="Murat C."/>
            <person name="Riley R."/>
            <person name="Ohm R."/>
            <person name="Sun H."/>
            <person name="Tunlid A."/>
            <person name="Henrissat B."/>
            <person name="Grigoriev I.V."/>
            <person name="Hibbett D.S."/>
            <person name="Martin F."/>
        </authorList>
    </citation>
    <scope>NUCLEOTIDE SEQUENCE [LARGE SCALE GENOMIC DNA]</scope>
    <source>
        <strain evidence="3">h7</strain>
    </source>
</reference>
<keyword evidence="3" id="KW-1185">Reference proteome</keyword>
<reference evidence="2 3" key="1">
    <citation type="submission" date="2014-04" db="EMBL/GenBank/DDBJ databases">
        <authorList>
            <consortium name="DOE Joint Genome Institute"/>
            <person name="Kuo A."/>
            <person name="Gay G."/>
            <person name="Dore J."/>
            <person name="Kohler A."/>
            <person name="Nagy L.G."/>
            <person name="Floudas D."/>
            <person name="Copeland A."/>
            <person name="Barry K.W."/>
            <person name="Cichocki N."/>
            <person name="Veneault-Fourrey C."/>
            <person name="LaButti K."/>
            <person name="Lindquist E.A."/>
            <person name="Lipzen A."/>
            <person name="Lundell T."/>
            <person name="Morin E."/>
            <person name="Murat C."/>
            <person name="Sun H."/>
            <person name="Tunlid A."/>
            <person name="Henrissat B."/>
            <person name="Grigoriev I.V."/>
            <person name="Hibbett D.S."/>
            <person name="Martin F."/>
            <person name="Nordberg H.P."/>
            <person name="Cantor M.N."/>
            <person name="Hua S.X."/>
        </authorList>
    </citation>
    <scope>NUCLEOTIDE SEQUENCE [LARGE SCALE GENOMIC DNA]</scope>
    <source>
        <strain evidence="3">h7</strain>
    </source>
</reference>
<dbReference type="EMBL" id="KN831820">
    <property type="protein sequence ID" value="KIM35459.1"/>
    <property type="molecule type" value="Genomic_DNA"/>
</dbReference>
<evidence type="ECO:0000256" key="1">
    <source>
        <dbReference type="SAM" id="MobiDB-lite"/>
    </source>
</evidence>
<sequence length="161" mass="17524">METTYQLPYLADSPTPLKRLRGIEDTAPRFEGVIGMALPPDIPSDSIPRKADDGRADDTNHSSSIHFEDVTGAGRLHGVCSVDLVKLEDTSSLGVVSKLNPPHPNSYEQLSVSRVKSVSPSNNPQLVVDSEQLKQPEPFAQSSSRRGDNTMSSLIGKQYHN</sequence>
<feature type="region of interest" description="Disordered" evidence="1">
    <location>
        <begin position="35"/>
        <end position="66"/>
    </location>
</feature>